<dbReference type="Proteomes" id="UP001165962">
    <property type="component" value="Unassembled WGS sequence"/>
</dbReference>
<name>A0ABX0JH15_9BACL</name>
<keyword evidence="1" id="KW-0472">Membrane</keyword>
<feature type="transmembrane region" description="Helical" evidence="1">
    <location>
        <begin position="54"/>
        <end position="71"/>
    </location>
</feature>
<accession>A0ABX0JH15</accession>
<organism evidence="2 3">
    <name type="scientific">Paenibacillus agricola</name>
    <dbReference type="NCBI Taxonomy" id="2716264"/>
    <lineage>
        <taxon>Bacteria</taxon>
        <taxon>Bacillati</taxon>
        <taxon>Bacillota</taxon>
        <taxon>Bacilli</taxon>
        <taxon>Bacillales</taxon>
        <taxon>Paenibacillaceae</taxon>
        <taxon>Paenibacillus</taxon>
    </lineage>
</organism>
<gene>
    <name evidence="2" type="ORF">G9U52_37950</name>
</gene>
<keyword evidence="1" id="KW-0812">Transmembrane</keyword>
<feature type="transmembrane region" description="Helical" evidence="1">
    <location>
        <begin position="78"/>
        <end position="104"/>
    </location>
</feature>
<evidence type="ECO:0000313" key="2">
    <source>
        <dbReference type="EMBL" id="NHN35477.1"/>
    </source>
</evidence>
<feature type="transmembrane region" description="Helical" evidence="1">
    <location>
        <begin position="30"/>
        <end position="48"/>
    </location>
</feature>
<proteinExistence type="predicted"/>
<sequence length="115" mass="12848">MPIFSVIAFSALIVAIVSSFFAIKGKYQLYWISAIGIYIFSFLASFSIGQLTVGLTFIPLTLAIGYSLGWIKNKVHSIIFLCLGTLIGFLMVIYVSNLLFYPLFPLFNYPENNSN</sequence>
<evidence type="ECO:0000313" key="3">
    <source>
        <dbReference type="Proteomes" id="UP001165962"/>
    </source>
</evidence>
<dbReference type="EMBL" id="JAAOIW010000039">
    <property type="protein sequence ID" value="NHN35477.1"/>
    <property type="molecule type" value="Genomic_DNA"/>
</dbReference>
<evidence type="ECO:0000256" key="1">
    <source>
        <dbReference type="SAM" id="Phobius"/>
    </source>
</evidence>
<keyword evidence="3" id="KW-1185">Reference proteome</keyword>
<comment type="caution">
    <text evidence="2">The sequence shown here is derived from an EMBL/GenBank/DDBJ whole genome shotgun (WGS) entry which is preliminary data.</text>
</comment>
<dbReference type="RefSeq" id="WP_166158401.1">
    <property type="nucleotide sequence ID" value="NZ_JAAOIW010000039.1"/>
</dbReference>
<protein>
    <submittedName>
        <fullName evidence="2">Uncharacterized protein</fullName>
    </submittedName>
</protein>
<feature type="transmembrane region" description="Helical" evidence="1">
    <location>
        <begin position="6"/>
        <end position="23"/>
    </location>
</feature>
<reference evidence="2" key="1">
    <citation type="submission" date="2020-03" db="EMBL/GenBank/DDBJ databases">
        <title>Draft sequencing of Paenibacilllus sp. S3N08.</title>
        <authorList>
            <person name="Kim D.-U."/>
        </authorList>
    </citation>
    <scope>NUCLEOTIDE SEQUENCE</scope>
    <source>
        <strain evidence="2">S3N08</strain>
    </source>
</reference>
<keyword evidence="1" id="KW-1133">Transmembrane helix</keyword>